<dbReference type="InterPro" id="IPR019775">
    <property type="entry name" value="WD40_repeat_CS"/>
</dbReference>
<evidence type="ECO:0000313" key="14">
    <source>
        <dbReference type="EMBL" id="KAJ5740731.1"/>
    </source>
</evidence>
<dbReference type="EMBL" id="JAQJAN010000001">
    <property type="protein sequence ID" value="KAJ5740731.1"/>
    <property type="molecule type" value="Genomic_DNA"/>
</dbReference>
<evidence type="ECO:0000256" key="8">
    <source>
        <dbReference type="ARBA" id="ARBA00023054"/>
    </source>
</evidence>
<dbReference type="GO" id="GO:0046540">
    <property type="term" value="C:U4/U6 x U5 tri-snRNP complex"/>
    <property type="evidence" value="ECO:0007669"/>
    <property type="project" value="TreeGrafter"/>
</dbReference>
<evidence type="ECO:0000313" key="15">
    <source>
        <dbReference type="Proteomes" id="UP001215712"/>
    </source>
</evidence>
<keyword evidence="1" id="KW-0813">Transport</keyword>
<gene>
    <name evidence="14" type="ORF">N7493_000603</name>
</gene>
<feature type="repeat" description="WD" evidence="11">
    <location>
        <begin position="329"/>
        <end position="370"/>
    </location>
</feature>
<protein>
    <submittedName>
        <fullName evidence="14">Nuclear migration protein nudF</fullName>
    </submittedName>
</protein>
<reference evidence="14" key="1">
    <citation type="journal article" date="2023" name="IMA Fungus">
        <title>Comparative genomic study of the Penicillium genus elucidates a diverse pangenome and 15 lateral gene transfer events.</title>
        <authorList>
            <person name="Petersen C."/>
            <person name="Sorensen T."/>
            <person name="Nielsen M.R."/>
            <person name="Sondergaard T.E."/>
            <person name="Sorensen J.L."/>
            <person name="Fitzpatrick D.A."/>
            <person name="Frisvad J.C."/>
            <person name="Nielsen K.L."/>
        </authorList>
    </citation>
    <scope>NUCLEOTIDE SEQUENCE</scope>
    <source>
        <strain evidence="14">IBT 17514</strain>
    </source>
</reference>
<evidence type="ECO:0000259" key="13">
    <source>
        <dbReference type="Pfam" id="PF24951"/>
    </source>
</evidence>
<feature type="coiled-coil region" evidence="12">
    <location>
        <begin position="49"/>
        <end position="76"/>
    </location>
</feature>
<accession>A0AAD6HWM3</accession>
<dbReference type="GO" id="GO:0005874">
    <property type="term" value="C:microtubule"/>
    <property type="evidence" value="ECO:0007669"/>
    <property type="project" value="UniProtKB-KW"/>
</dbReference>
<dbReference type="HAMAP" id="MF_03141">
    <property type="entry name" value="lis1"/>
    <property type="match status" value="1"/>
</dbReference>
<sequence>HKAIIGYLSTINAQKSVATLREELGLNEDYTGQTLEQLSKILKKKWTSNTLLQRRIMALESQVEQLSKELESLPKSQPRSKDPVNWLPVQPTYTLQSHRAAITCVAFHPRFSSLASSSEDCTIKIWDWELGELEKTFKGHTGTITGLDFGGQNDRTVLASCSNDLLIKIWDPNNNYANIRTLSGHDHSVSCIQFLHPGQDILVSASRDTSIRLWDVSNGTCVKTISTSCDWIRDVAPSFDGRWLVSCGKDHDARIWDVTTGTSQSVLRGHANFLECCAFAPPASHRYLAALAGLKQDPKATSSALFVATAGRDMTIKLWHSHGLLIKTLVGHDGWVRDLVFHPGGRFLLSVGDDRVLRCWDLAEGARLWKTMENVHHGFVSCIRWVPNAPCAIENASSSTLCLDAKRGTGSESGQSEFRCVLATGSADWKVRVFTA</sequence>
<keyword evidence="8 12" id="KW-0175">Coiled coil</keyword>
<dbReference type="PANTHER" id="PTHR19846">
    <property type="entry name" value="WD40 REPEAT PROTEIN"/>
    <property type="match status" value="1"/>
</dbReference>
<comment type="caution">
    <text evidence="14">The sequence shown here is derived from an EMBL/GenBank/DDBJ whole genome shotgun (WGS) entry which is preliminary data.</text>
</comment>
<proteinExistence type="inferred from homology"/>
<dbReference type="InterPro" id="IPR036322">
    <property type="entry name" value="WD40_repeat_dom_sf"/>
</dbReference>
<dbReference type="Gene3D" id="2.130.10.10">
    <property type="entry name" value="YVTN repeat-like/Quinoprotein amine dehydrogenase"/>
    <property type="match status" value="1"/>
</dbReference>
<dbReference type="CDD" id="cd00200">
    <property type="entry name" value="WD40"/>
    <property type="match status" value="1"/>
</dbReference>
<evidence type="ECO:0000256" key="3">
    <source>
        <dbReference type="ARBA" id="ARBA00022574"/>
    </source>
</evidence>
<evidence type="ECO:0000256" key="6">
    <source>
        <dbReference type="ARBA" id="ARBA00022737"/>
    </source>
</evidence>
<dbReference type="GO" id="GO:0000398">
    <property type="term" value="P:mRNA splicing, via spliceosome"/>
    <property type="evidence" value="ECO:0007669"/>
    <property type="project" value="TreeGrafter"/>
</dbReference>
<dbReference type="PROSITE" id="PS50082">
    <property type="entry name" value="WD_REPEATS_2"/>
    <property type="match status" value="5"/>
</dbReference>
<organism evidence="14 15">
    <name type="scientific">Penicillium malachiteum</name>
    <dbReference type="NCBI Taxonomy" id="1324776"/>
    <lineage>
        <taxon>Eukaryota</taxon>
        <taxon>Fungi</taxon>
        <taxon>Dikarya</taxon>
        <taxon>Ascomycota</taxon>
        <taxon>Pezizomycotina</taxon>
        <taxon>Eurotiomycetes</taxon>
        <taxon>Eurotiomycetidae</taxon>
        <taxon>Eurotiales</taxon>
        <taxon>Aspergillaceae</taxon>
        <taxon>Penicillium</taxon>
    </lineage>
</organism>
<evidence type="ECO:0000256" key="1">
    <source>
        <dbReference type="ARBA" id="ARBA00022448"/>
    </source>
</evidence>
<evidence type="ECO:0000256" key="7">
    <source>
        <dbReference type="ARBA" id="ARBA00022776"/>
    </source>
</evidence>
<dbReference type="PRINTS" id="PR00320">
    <property type="entry name" value="GPROTEINBRPT"/>
</dbReference>
<evidence type="ECO:0000256" key="2">
    <source>
        <dbReference type="ARBA" id="ARBA00022490"/>
    </source>
</evidence>
<evidence type="ECO:0000256" key="10">
    <source>
        <dbReference type="ARBA" id="ARBA00023306"/>
    </source>
</evidence>
<keyword evidence="15" id="KW-1185">Reference proteome</keyword>
<name>A0AAD6HWM3_9EURO</name>
<feature type="domain" description="PAC1-like LisH-like dimerisation" evidence="13">
    <location>
        <begin position="1"/>
        <end position="29"/>
    </location>
</feature>
<evidence type="ECO:0000256" key="9">
    <source>
        <dbReference type="ARBA" id="ARBA00023212"/>
    </source>
</evidence>
<dbReference type="InterPro" id="IPR037190">
    <property type="entry name" value="LIS1_N"/>
</dbReference>
<dbReference type="Proteomes" id="UP001215712">
    <property type="component" value="Unassembled WGS sequence"/>
</dbReference>
<dbReference type="PANTHER" id="PTHR19846:SF6">
    <property type="entry name" value="F-BOX DOMAIN-CONTAINING PROTEIN"/>
    <property type="match status" value="1"/>
</dbReference>
<dbReference type="SUPFAM" id="SSF50978">
    <property type="entry name" value="WD40 repeat-like"/>
    <property type="match status" value="1"/>
</dbReference>
<dbReference type="InterPro" id="IPR020472">
    <property type="entry name" value="WD40_PAC1"/>
</dbReference>
<dbReference type="GO" id="GO:0051301">
    <property type="term" value="P:cell division"/>
    <property type="evidence" value="ECO:0007669"/>
    <property type="project" value="UniProtKB-KW"/>
</dbReference>
<dbReference type="Pfam" id="PF00400">
    <property type="entry name" value="WD40"/>
    <property type="match status" value="6"/>
</dbReference>
<keyword evidence="9" id="KW-0206">Cytoskeleton</keyword>
<dbReference type="PIRSF" id="PIRSF037647">
    <property type="entry name" value="Dynein_regulator_Lis1"/>
    <property type="match status" value="1"/>
</dbReference>
<keyword evidence="6" id="KW-0677">Repeat</keyword>
<keyword evidence="10" id="KW-0131">Cell cycle</keyword>
<keyword evidence="2" id="KW-0963">Cytoplasm</keyword>
<dbReference type="InterPro" id="IPR015943">
    <property type="entry name" value="WD40/YVTN_repeat-like_dom_sf"/>
</dbReference>
<dbReference type="GO" id="GO:0030621">
    <property type="term" value="F:U4 snRNA binding"/>
    <property type="evidence" value="ECO:0007669"/>
    <property type="project" value="TreeGrafter"/>
</dbReference>
<dbReference type="FunFam" id="2.130.10.10:FF:000342">
    <property type="entry name" value="Nuclear distribution protein PAC1"/>
    <property type="match status" value="1"/>
</dbReference>
<evidence type="ECO:0000256" key="11">
    <source>
        <dbReference type="PROSITE-ProRule" id="PRU00221"/>
    </source>
</evidence>
<dbReference type="PROSITE" id="PS50294">
    <property type="entry name" value="WD_REPEATS_REGION"/>
    <property type="match status" value="4"/>
</dbReference>
<evidence type="ECO:0000256" key="12">
    <source>
        <dbReference type="SAM" id="Coils"/>
    </source>
</evidence>
<dbReference type="AlphaFoldDB" id="A0AAD6HWM3"/>
<keyword evidence="5" id="KW-0493">Microtubule</keyword>
<feature type="repeat" description="WD" evidence="11">
    <location>
        <begin position="95"/>
        <end position="136"/>
    </location>
</feature>
<feature type="non-terminal residue" evidence="14">
    <location>
        <position position="1"/>
    </location>
</feature>
<evidence type="ECO:0000256" key="5">
    <source>
        <dbReference type="ARBA" id="ARBA00022701"/>
    </source>
</evidence>
<reference evidence="14" key="2">
    <citation type="submission" date="2023-01" db="EMBL/GenBank/DDBJ databases">
        <authorList>
            <person name="Petersen C."/>
        </authorList>
    </citation>
    <scope>NUCLEOTIDE SEQUENCE</scope>
    <source>
        <strain evidence="14">IBT 17514</strain>
    </source>
</reference>
<dbReference type="PROSITE" id="PS00678">
    <property type="entry name" value="WD_REPEATS_1"/>
    <property type="match status" value="2"/>
</dbReference>
<evidence type="ECO:0000256" key="4">
    <source>
        <dbReference type="ARBA" id="ARBA00022618"/>
    </source>
</evidence>
<feature type="repeat" description="WD" evidence="11">
    <location>
        <begin position="182"/>
        <end position="224"/>
    </location>
</feature>
<feature type="repeat" description="WD" evidence="11">
    <location>
        <begin position="137"/>
        <end position="171"/>
    </location>
</feature>
<dbReference type="GO" id="GO:0017070">
    <property type="term" value="F:U6 snRNA binding"/>
    <property type="evidence" value="ECO:0007669"/>
    <property type="project" value="TreeGrafter"/>
</dbReference>
<dbReference type="Gene3D" id="1.20.960.30">
    <property type="match status" value="1"/>
</dbReference>
<dbReference type="InterPro" id="IPR017252">
    <property type="entry name" value="Dynein_regulator_LIS1"/>
</dbReference>
<dbReference type="SUPFAM" id="SSF109925">
    <property type="entry name" value="Lissencephaly-1 protein (Lis-1, PAF-AH alpha) N-terminal domain"/>
    <property type="match status" value="1"/>
</dbReference>
<keyword evidence="7" id="KW-0498">Mitosis</keyword>
<dbReference type="SMART" id="SM00320">
    <property type="entry name" value="WD40"/>
    <property type="match status" value="7"/>
</dbReference>
<keyword evidence="4" id="KW-0132">Cell division</keyword>
<dbReference type="InterPro" id="IPR001680">
    <property type="entry name" value="WD40_rpt"/>
</dbReference>
<feature type="repeat" description="WD" evidence="11">
    <location>
        <begin position="225"/>
        <end position="266"/>
    </location>
</feature>
<dbReference type="Pfam" id="PF24951">
    <property type="entry name" value="LisH_PAC1"/>
    <property type="match status" value="1"/>
</dbReference>
<keyword evidence="3 11" id="KW-0853">WD repeat</keyword>
<dbReference type="InterPro" id="IPR056795">
    <property type="entry name" value="PAC1-like_LisH-like_dom"/>
</dbReference>